<feature type="region of interest" description="Disordered" evidence="7">
    <location>
        <begin position="1"/>
        <end position="25"/>
    </location>
</feature>
<dbReference type="InterPro" id="IPR030456">
    <property type="entry name" value="TF_fork_head_CS_2"/>
</dbReference>
<dbReference type="Proteomes" id="UP000752696">
    <property type="component" value="Unassembled WGS sequence"/>
</dbReference>
<evidence type="ECO:0000256" key="7">
    <source>
        <dbReference type="SAM" id="MobiDB-lite"/>
    </source>
</evidence>
<name>A0A6V7HBE6_9HYME</name>
<dbReference type="GO" id="GO:0005634">
    <property type="term" value="C:nucleus"/>
    <property type="evidence" value="ECO:0007669"/>
    <property type="project" value="UniProtKB-SubCell"/>
</dbReference>
<dbReference type="GO" id="GO:0000987">
    <property type="term" value="F:cis-regulatory region sequence-specific DNA binding"/>
    <property type="evidence" value="ECO:0007669"/>
    <property type="project" value="TreeGrafter"/>
</dbReference>
<keyword evidence="10" id="KW-1185">Reference proteome</keyword>
<dbReference type="AlphaFoldDB" id="A0A6V7HBE6"/>
<evidence type="ECO:0000256" key="3">
    <source>
        <dbReference type="ARBA" id="ARBA00023125"/>
    </source>
</evidence>
<reference evidence="9" key="1">
    <citation type="submission" date="2020-07" db="EMBL/GenBank/DDBJ databases">
        <authorList>
            <person name="Nazaruddin N."/>
        </authorList>
    </citation>
    <scope>NUCLEOTIDE SEQUENCE</scope>
</reference>
<gene>
    <name evidence="9" type="ORF">MHI_LOCUS747861</name>
</gene>
<dbReference type="Pfam" id="PF00250">
    <property type="entry name" value="Forkhead"/>
    <property type="match status" value="1"/>
</dbReference>
<dbReference type="Gene3D" id="1.10.10.10">
    <property type="entry name" value="Winged helix-like DNA-binding domain superfamily/Winged helix DNA-binding domain"/>
    <property type="match status" value="1"/>
</dbReference>
<evidence type="ECO:0000256" key="1">
    <source>
        <dbReference type="ARBA" id="ARBA00004123"/>
    </source>
</evidence>
<accession>A0A6V7HBE6</accession>
<dbReference type="InterPro" id="IPR036390">
    <property type="entry name" value="WH_DNA-bd_sf"/>
</dbReference>
<feature type="compositionally biased region" description="Polar residues" evidence="7">
    <location>
        <begin position="165"/>
        <end position="179"/>
    </location>
</feature>
<feature type="domain" description="Fork-head" evidence="8">
    <location>
        <begin position="276"/>
        <end position="375"/>
    </location>
</feature>
<proteinExistence type="predicted"/>
<dbReference type="PROSITE" id="PS50039">
    <property type="entry name" value="FORK_HEAD_3"/>
    <property type="match status" value="1"/>
</dbReference>
<feature type="region of interest" description="Disordered" evidence="7">
    <location>
        <begin position="165"/>
        <end position="186"/>
    </location>
</feature>
<comment type="subcellular location">
    <subcellularLocation>
        <location evidence="1 6">Nucleus</location>
    </subcellularLocation>
</comment>
<evidence type="ECO:0000259" key="8">
    <source>
        <dbReference type="PROSITE" id="PS50039"/>
    </source>
</evidence>
<evidence type="ECO:0000313" key="9">
    <source>
        <dbReference type="EMBL" id="CAD1477692.1"/>
    </source>
</evidence>
<evidence type="ECO:0000313" key="10">
    <source>
        <dbReference type="Proteomes" id="UP000752696"/>
    </source>
</evidence>
<dbReference type="InterPro" id="IPR036388">
    <property type="entry name" value="WH-like_DNA-bd_sf"/>
</dbReference>
<dbReference type="CDD" id="cd00059">
    <property type="entry name" value="FH_FOX"/>
    <property type="match status" value="1"/>
</dbReference>
<feature type="DNA-binding region" description="Fork-head" evidence="6">
    <location>
        <begin position="276"/>
        <end position="375"/>
    </location>
</feature>
<dbReference type="SUPFAM" id="SSF46785">
    <property type="entry name" value="Winged helix' DNA-binding domain"/>
    <property type="match status" value="1"/>
</dbReference>
<protein>
    <recommendedName>
        <fullName evidence="8">Fork-head domain-containing protein</fullName>
    </recommendedName>
</protein>
<dbReference type="InterPro" id="IPR047119">
    <property type="entry name" value="FOXN2/3-like"/>
</dbReference>
<organism evidence="9 10">
    <name type="scientific">Heterotrigona itama</name>
    <dbReference type="NCBI Taxonomy" id="395501"/>
    <lineage>
        <taxon>Eukaryota</taxon>
        <taxon>Metazoa</taxon>
        <taxon>Ecdysozoa</taxon>
        <taxon>Arthropoda</taxon>
        <taxon>Hexapoda</taxon>
        <taxon>Insecta</taxon>
        <taxon>Pterygota</taxon>
        <taxon>Neoptera</taxon>
        <taxon>Endopterygota</taxon>
        <taxon>Hymenoptera</taxon>
        <taxon>Apocrita</taxon>
        <taxon>Aculeata</taxon>
        <taxon>Apoidea</taxon>
        <taxon>Anthophila</taxon>
        <taxon>Apidae</taxon>
        <taxon>Heterotrigona</taxon>
    </lineage>
</organism>
<dbReference type="PROSITE" id="PS00658">
    <property type="entry name" value="FORK_HEAD_2"/>
    <property type="match status" value="1"/>
</dbReference>
<evidence type="ECO:0000256" key="5">
    <source>
        <dbReference type="ARBA" id="ARBA00023242"/>
    </source>
</evidence>
<comment type="caution">
    <text evidence="9">The sequence shown here is derived from an EMBL/GenBank/DDBJ whole genome shotgun (WGS) entry which is preliminary data.</text>
</comment>
<dbReference type="SMART" id="SM00339">
    <property type="entry name" value="FH"/>
    <property type="match status" value="1"/>
</dbReference>
<dbReference type="PANTHER" id="PTHR13962">
    <property type="entry name" value="FORKHEAD BOX PROTEIN N3-LIKE PROTEIN-RELATED"/>
    <property type="match status" value="1"/>
</dbReference>
<dbReference type="PANTHER" id="PTHR13962:SF17">
    <property type="entry name" value="FORKHEAD BOX PROTEIN N4"/>
    <property type="match status" value="1"/>
</dbReference>
<keyword evidence="3 6" id="KW-0238">DNA-binding</keyword>
<dbReference type="PRINTS" id="PR00053">
    <property type="entry name" value="FORKHEAD"/>
</dbReference>
<sequence length="538" mass="60374">MIGPSSGTGSVPERELPDNQSRASKKRIFEDLDIESICEEVQNVRKRYQYQEEIEAPMEVVSSHQGMGDTVALFSPLSAQEAVEECPVARLEVLLVDGTNCTWTTVSELEHQQNIVDMAASPSTSSSSSSEHKQEQVIHEVQVEETSYPINSDYWEPVVTVPPSNIQQSKTDVPPSSSHQQQQFDDQETGNLSWLLDFKLDPFIEAADEKSTVPSYKDVHSGNKTRVNGRSYGYTYVNDVKRSYNENGSSHLESSHSYSSLDNRNFVSSRCNGPKKPPFTYTELIEHALREKGELTVSAIYQWISEHFPYYKSNDDRWKNSVRHNLSINPHFRKGSKAPHGAGHLWAIANRSGDPRPRQIINNFNANSTLKQMNKNTVEVENVRKNISQMNSIDEVEAATASITQQSSEEEAENIVNSVTLEHCAEEILSGIKKEVEVQYLVPMMVSSNEHESTQSNQQTQGLHYPVKESDFLNPVSKEVVAEECGLISEGYLVTDLNPTTLGLNMVEPEIITPENLFGEELSFQFYELSSPSQTQSA</sequence>
<keyword evidence="2" id="KW-0805">Transcription regulation</keyword>
<feature type="region of interest" description="Disordered" evidence="7">
    <location>
        <begin position="119"/>
        <end position="138"/>
    </location>
</feature>
<dbReference type="OrthoDB" id="5954824at2759"/>
<dbReference type="InterPro" id="IPR001766">
    <property type="entry name" value="Fork_head_dom"/>
</dbReference>
<dbReference type="GO" id="GO:0003700">
    <property type="term" value="F:DNA-binding transcription factor activity"/>
    <property type="evidence" value="ECO:0007669"/>
    <property type="project" value="InterPro"/>
</dbReference>
<keyword evidence="4" id="KW-0804">Transcription</keyword>
<dbReference type="EMBL" id="CAJDYZ010010192">
    <property type="protein sequence ID" value="CAD1477692.1"/>
    <property type="molecule type" value="Genomic_DNA"/>
</dbReference>
<evidence type="ECO:0000256" key="6">
    <source>
        <dbReference type="PROSITE-ProRule" id="PRU00089"/>
    </source>
</evidence>
<evidence type="ECO:0000256" key="4">
    <source>
        <dbReference type="ARBA" id="ARBA00023163"/>
    </source>
</evidence>
<evidence type="ECO:0000256" key="2">
    <source>
        <dbReference type="ARBA" id="ARBA00023015"/>
    </source>
</evidence>
<keyword evidence="5 6" id="KW-0539">Nucleus</keyword>